<dbReference type="InterPro" id="IPR011628">
    <property type="entry name" value="Cleaved_adhesin"/>
</dbReference>
<dbReference type="Gene3D" id="2.60.120.200">
    <property type="match status" value="1"/>
</dbReference>
<dbReference type="Proteomes" id="UP000664369">
    <property type="component" value="Unassembled WGS sequence"/>
</dbReference>
<dbReference type="NCBIfam" id="NF038128">
    <property type="entry name" value="choice_anch_J"/>
    <property type="match status" value="1"/>
</dbReference>
<evidence type="ECO:0000259" key="2">
    <source>
        <dbReference type="PROSITE" id="PS50060"/>
    </source>
</evidence>
<comment type="caution">
    <text evidence="3">The sequence shown here is derived from an EMBL/GenBank/DDBJ whole genome shotgun (WGS) entry which is preliminary data.</text>
</comment>
<proteinExistence type="predicted"/>
<dbReference type="InterPro" id="IPR013783">
    <property type="entry name" value="Ig-like_fold"/>
</dbReference>
<dbReference type="NCBIfam" id="TIGR04183">
    <property type="entry name" value="Por_Secre_tail"/>
    <property type="match status" value="1"/>
</dbReference>
<keyword evidence="1" id="KW-0732">Signal</keyword>
<dbReference type="EMBL" id="JAGETZ010000006">
    <property type="protein sequence ID" value="MBO2010338.1"/>
    <property type="molecule type" value="Genomic_DNA"/>
</dbReference>
<keyword evidence="4" id="KW-1185">Reference proteome</keyword>
<dbReference type="Pfam" id="PF07675">
    <property type="entry name" value="Cleaved_Adhesin"/>
    <property type="match status" value="1"/>
</dbReference>
<evidence type="ECO:0000313" key="3">
    <source>
        <dbReference type="EMBL" id="MBO2010338.1"/>
    </source>
</evidence>
<accession>A0ABS3QH87</accession>
<feature type="domain" description="MAM" evidence="2">
    <location>
        <begin position="379"/>
        <end position="552"/>
    </location>
</feature>
<name>A0ABS3QH87_9BACT</name>
<evidence type="ECO:0000256" key="1">
    <source>
        <dbReference type="SAM" id="SignalP"/>
    </source>
</evidence>
<gene>
    <name evidence="3" type="ORF">J4E00_14850</name>
</gene>
<feature type="chain" id="PRO_5047251126" evidence="1">
    <location>
        <begin position="21"/>
        <end position="643"/>
    </location>
</feature>
<evidence type="ECO:0000313" key="4">
    <source>
        <dbReference type="Proteomes" id="UP000664369"/>
    </source>
</evidence>
<dbReference type="RefSeq" id="WP_208175965.1">
    <property type="nucleotide sequence ID" value="NZ_JAGETZ010000006.1"/>
</dbReference>
<feature type="signal peptide" evidence="1">
    <location>
        <begin position="1"/>
        <end position="20"/>
    </location>
</feature>
<dbReference type="InterPro" id="IPR013320">
    <property type="entry name" value="ConA-like_dom_sf"/>
</dbReference>
<dbReference type="SUPFAM" id="SSF49899">
    <property type="entry name" value="Concanavalin A-like lectins/glucanases"/>
    <property type="match status" value="1"/>
</dbReference>
<dbReference type="Gene3D" id="2.60.40.10">
    <property type="entry name" value="Immunoglobulins"/>
    <property type="match status" value="2"/>
</dbReference>
<dbReference type="InterPro" id="IPR026444">
    <property type="entry name" value="Secre_tail"/>
</dbReference>
<dbReference type="PROSITE" id="PS50060">
    <property type="entry name" value="MAM_2"/>
    <property type="match status" value="1"/>
</dbReference>
<dbReference type="InterPro" id="IPR000998">
    <property type="entry name" value="MAM_dom"/>
</dbReference>
<dbReference type="Pfam" id="PF18962">
    <property type="entry name" value="Por_Secre_tail"/>
    <property type="match status" value="1"/>
</dbReference>
<organism evidence="3 4">
    <name type="scientific">Hymenobacter negativus</name>
    <dbReference type="NCBI Taxonomy" id="2795026"/>
    <lineage>
        <taxon>Bacteria</taxon>
        <taxon>Pseudomonadati</taxon>
        <taxon>Bacteroidota</taxon>
        <taxon>Cytophagia</taxon>
        <taxon>Cytophagales</taxon>
        <taxon>Hymenobacteraceae</taxon>
        <taxon>Hymenobacter</taxon>
    </lineage>
</organism>
<protein>
    <submittedName>
        <fullName evidence="3">Choice-of-anchor J domain-containing protein</fullName>
    </submittedName>
</protein>
<reference evidence="3 4" key="1">
    <citation type="submission" date="2021-03" db="EMBL/GenBank/DDBJ databases">
        <authorList>
            <person name="Kim M.K."/>
        </authorList>
    </citation>
    <scope>NUCLEOTIDE SEQUENCE [LARGE SCALE GENOMIC DNA]</scope>
    <source>
        <strain evidence="3 4">BT442</strain>
    </source>
</reference>
<sequence>MRKLVLVTAIAALGTTAVHAQNRLALYEEFSGENCAPCAASNPGLNTLLAAGTNPSKVLLIKYQSPIPSAGPIYNAYTTVTNARLSYYSVPFAPYGRLDGTIQGVGTTSPGHVNYLTQADIDNASNLAAPFSATVAHQWTANGDSVRATINLSALQAYAPAGANLKLRVALIEHLRYATAPGTNGETEFHNVVREMYPNAAGTQLSNAWTAGQTQTITLKGRVPSYVDKAAANETRLVVWIQNDTDKSIAFAMPSTYVAVPLDMGATQVSLPSALTCAAGSASVTPSLTLKNTGTTTVTSARIYYKVDATAWLTYNWTGSLAANATAAVAMPALTVTPGSHVIADSVALPNGTVDVNGGNNKITASIVVYNNAGTALPLSTGFENGGALPTNWILFDANANNSNWLLTRSNTANIGHNNSTYLLYHNNFDYPSGEANYAILPAAVLPTSGTKTLEFWQAYAQYATEQDRLEVVYSTNCGTTWTSIWNLAGANLATAPATITRFLPTQSQWLLRTVDVTAVPAGAMLALRATSNYGNSLFVDDITLRATNTTAVTNVVAATGTTLAPNPAADRTDLSFELLKSSAVRVDVIDAIGRIVATPANANMAAGVQHVAINTAALSGGVYSVTIRTAEGSVTKHLSVVH</sequence>